<evidence type="ECO:0000313" key="4">
    <source>
        <dbReference type="Proteomes" id="UP001597252"/>
    </source>
</evidence>
<dbReference type="EMBL" id="JBHTON010000001">
    <property type="protein sequence ID" value="MFD1483633.1"/>
    <property type="molecule type" value="Genomic_DNA"/>
</dbReference>
<evidence type="ECO:0000313" key="3">
    <source>
        <dbReference type="EMBL" id="MFD1483633.1"/>
    </source>
</evidence>
<evidence type="ECO:0000256" key="1">
    <source>
        <dbReference type="SAM" id="Coils"/>
    </source>
</evidence>
<keyword evidence="1" id="KW-0175">Coiled coil</keyword>
<keyword evidence="2" id="KW-0732">Signal</keyword>
<comment type="caution">
    <text evidence="3">The sequence shown here is derived from an EMBL/GenBank/DDBJ whole genome shotgun (WGS) entry which is preliminary data.</text>
</comment>
<sequence length="211" mass="23004">MKKRWILAIGLLALLAGCTGPAFDQKAQLKQDSRTVTTSVAKQTQAITRVNDAVGDFPATFQSAYAADPNADFQNAGPINKLLAKRKAAYQALESAQTQIDTLTTRLTKLHNQNSPTLPQDELRDLLTDLRLAKLDHRTFDSYYKELQTAEKDFFDTVAADPTDKAAIDTALSQLNQYDSALGQQADIATANLQSVTTAAKALQAATKKMQ</sequence>
<keyword evidence="4" id="KW-1185">Reference proteome</keyword>
<proteinExistence type="predicted"/>
<feature type="chain" id="PRO_5045064426" description="Cell-wall binding lipoprotein" evidence="2">
    <location>
        <begin position="23"/>
        <end position="211"/>
    </location>
</feature>
<dbReference type="RefSeq" id="WP_125750103.1">
    <property type="nucleotide sequence ID" value="NZ_JBHTON010000001.1"/>
</dbReference>
<gene>
    <name evidence="3" type="ORF">ACFQ5J_00015</name>
</gene>
<dbReference type="PROSITE" id="PS51257">
    <property type="entry name" value="PROKAR_LIPOPROTEIN"/>
    <property type="match status" value="1"/>
</dbReference>
<reference evidence="4" key="1">
    <citation type="journal article" date="2019" name="Int. J. Syst. Evol. Microbiol.">
        <title>The Global Catalogue of Microorganisms (GCM) 10K type strain sequencing project: providing services to taxonomists for standard genome sequencing and annotation.</title>
        <authorList>
            <consortium name="The Broad Institute Genomics Platform"/>
            <consortium name="The Broad Institute Genome Sequencing Center for Infectious Disease"/>
            <person name="Wu L."/>
            <person name="Ma J."/>
        </authorList>
    </citation>
    <scope>NUCLEOTIDE SEQUENCE [LARGE SCALE GENOMIC DNA]</scope>
    <source>
        <strain evidence="4">CCM 8903</strain>
    </source>
</reference>
<protein>
    <recommendedName>
        <fullName evidence="5">Cell-wall binding lipoprotein</fullName>
    </recommendedName>
</protein>
<evidence type="ECO:0008006" key="5">
    <source>
        <dbReference type="Google" id="ProtNLM"/>
    </source>
</evidence>
<organism evidence="3 4">
    <name type="scientific">Lacticaseibacillus baoqingensis</name>
    <dbReference type="NCBI Taxonomy" id="2486013"/>
    <lineage>
        <taxon>Bacteria</taxon>
        <taxon>Bacillati</taxon>
        <taxon>Bacillota</taxon>
        <taxon>Bacilli</taxon>
        <taxon>Lactobacillales</taxon>
        <taxon>Lactobacillaceae</taxon>
        <taxon>Lacticaseibacillus</taxon>
    </lineage>
</organism>
<accession>A0ABW4E2U1</accession>
<feature type="coiled-coil region" evidence="1">
    <location>
        <begin position="79"/>
        <end position="113"/>
    </location>
</feature>
<name>A0ABW4E2U1_9LACO</name>
<evidence type="ECO:0000256" key="2">
    <source>
        <dbReference type="SAM" id="SignalP"/>
    </source>
</evidence>
<dbReference type="Proteomes" id="UP001597252">
    <property type="component" value="Unassembled WGS sequence"/>
</dbReference>
<feature type="signal peptide" evidence="2">
    <location>
        <begin position="1"/>
        <end position="22"/>
    </location>
</feature>